<name>A0AAV8YSS3_9CUCU</name>
<feature type="region of interest" description="Disordered" evidence="1">
    <location>
        <begin position="129"/>
        <end position="150"/>
    </location>
</feature>
<evidence type="ECO:0000313" key="3">
    <source>
        <dbReference type="EMBL" id="KAJ8954071.1"/>
    </source>
</evidence>
<dbReference type="EMBL" id="JAPWTK010000051">
    <property type="protein sequence ID" value="KAJ8954071.1"/>
    <property type="molecule type" value="Genomic_DNA"/>
</dbReference>
<dbReference type="Proteomes" id="UP001162162">
    <property type="component" value="Unassembled WGS sequence"/>
</dbReference>
<feature type="compositionally biased region" description="Pro residues" evidence="1">
    <location>
        <begin position="201"/>
        <end position="210"/>
    </location>
</feature>
<feature type="compositionally biased region" description="Low complexity" evidence="1">
    <location>
        <begin position="258"/>
        <end position="275"/>
    </location>
</feature>
<evidence type="ECO:0000313" key="4">
    <source>
        <dbReference type="Proteomes" id="UP001162162"/>
    </source>
</evidence>
<proteinExistence type="predicted"/>
<dbReference type="AlphaFoldDB" id="A0AAV8YSS3"/>
<organism evidence="3 4">
    <name type="scientific">Aromia moschata</name>
    <dbReference type="NCBI Taxonomy" id="1265417"/>
    <lineage>
        <taxon>Eukaryota</taxon>
        <taxon>Metazoa</taxon>
        <taxon>Ecdysozoa</taxon>
        <taxon>Arthropoda</taxon>
        <taxon>Hexapoda</taxon>
        <taxon>Insecta</taxon>
        <taxon>Pterygota</taxon>
        <taxon>Neoptera</taxon>
        <taxon>Endopterygota</taxon>
        <taxon>Coleoptera</taxon>
        <taxon>Polyphaga</taxon>
        <taxon>Cucujiformia</taxon>
        <taxon>Chrysomeloidea</taxon>
        <taxon>Cerambycidae</taxon>
        <taxon>Cerambycinae</taxon>
        <taxon>Callichromatini</taxon>
        <taxon>Aromia</taxon>
    </lineage>
</organism>
<evidence type="ECO:0000256" key="2">
    <source>
        <dbReference type="SAM" id="SignalP"/>
    </source>
</evidence>
<evidence type="ECO:0000256" key="1">
    <source>
        <dbReference type="SAM" id="MobiDB-lite"/>
    </source>
</evidence>
<gene>
    <name evidence="3" type="ORF">NQ318_004376</name>
</gene>
<sequence>MGLSYCLVLAALASAALAFSGQYIPKSVYLIDADGHKSDVVYIRDRRDLQQIPLLRVRRGGGGGGGQSYASSSAQASSSAGGYGNGGGYSSGGGGGGGGAPANFADFIPDFSSDLANLADNIHSAIGSGGQAGASSLASASSSASSGVGSGYGNSGHAGGLGSGTPGGKHRYKLVRNLHTRRPTSRFTPRALGGPTKRHPPCPWPTPPLIPKAPRVLKRASKRANLLRRLVDIDLRLKDSLRPNTPVLFSRFGEAEGSGVQASGAAQGPQGAFSSTSTSSKDGKVKYSVQSGKY</sequence>
<comment type="caution">
    <text evidence="3">The sequence shown here is derived from an EMBL/GenBank/DDBJ whole genome shotgun (WGS) entry which is preliminary data.</text>
</comment>
<keyword evidence="2" id="KW-0732">Signal</keyword>
<feature type="region of interest" description="Disordered" evidence="1">
    <location>
        <begin position="184"/>
        <end position="210"/>
    </location>
</feature>
<protein>
    <submittedName>
        <fullName evidence="3">Uncharacterized protein</fullName>
    </submittedName>
</protein>
<feature type="signal peptide" evidence="2">
    <location>
        <begin position="1"/>
        <end position="18"/>
    </location>
</feature>
<feature type="region of interest" description="Disordered" evidence="1">
    <location>
        <begin position="258"/>
        <end position="294"/>
    </location>
</feature>
<reference evidence="3" key="1">
    <citation type="journal article" date="2023" name="Insect Mol. Biol.">
        <title>Genome sequencing provides insights into the evolution of gene families encoding plant cell wall-degrading enzymes in longhorned beetles.</title>
        <authorList>
            <person name="Shin N.R."/>
            <person name="Okamura Y."/>
            <person name="Kirsch R."/>
            <person name="Pauchet Y."/>
        </authorList>
    </citation>
    <scope>NUCLEOTIDE SEQUENCE</scope>
    <source>
        <strain evidence="3">AMC_N1</strain>
    </source>
</reference>
<feature type="chain" id="PRO_5043798870" evidence="2">
    <location>
        <begin position="19"/>
        <end position="294"/>
    </location>
</feature>
<accession>A0AAV8YSS3</accession>
<keyword evidence="4" id="KW-1185">Reference proteome</keyword>
<feature type="compositionally biased region" description="Low complexity" evidence="1">
    <location>
        <begin position="133"/>
        <end position="147"/>
    </location>
</feature>